<dbReference type="STRING" id="101127.A0A1X2GGX8"/>
<evidence type="ECO:0000313" key="8">
    <source>
        <dbReference type="EMBL" id="ORX53550.1"/>
    </source>
</evidence>
<proteinExistence type="inferred from homology"/>
<evidence type="ECO:0000313" key="9">
    <source>
        <dbReference type="Proteomes" id="UP000242146"/>
    </source>
</evidence>
<dbReference type="Proteomes" id="UP000242146">
    <property type="component" value="Unassembled WGS sequence"/>
</dbReference>
<comment type="similarity">
    <text evidence="2">Belongs to the SLC29A/ENT transporter (TC 2.A.57) family.</text>
</comment>
<reference evidence="8 9" key="1">
    <citation type="submission" date="2016-07" db="EMBL/GenBank/DDBJ databases">
        <title>Pervasive Adenine N6-methylation of Active Genes in Fungi.</title>
        <authorList>
            <consortium name="DOE Joint Genome Institute"/>
            <person name="Mondo S.J."/>
            <person name="Dannebaum R.O."/>
            <person name="Kuo R.C."/>
            <person name="Labutti K."/>
            <person name="Haridas S."/>
            <person name="Kuo A."/>
            <person name="Salamov A."/>
            <person name="Ahrendt S.R."/>
            <person name="Lipzen A."/>
            <person name="Sullivan W."/>
            <person name="Andreopoulos W.B."/>
            <person name="Clum A."/>
            <person name="Lindquist E."/>
            <person name="Daum C."/>
            <person name="Ramamoorthy G.K."/>
            <person name="Gryganskyi A."/>
            <person name="Culley D."/>
            <person name="Magnuson J.K."/>
            <person name="James T.Y."/>
            <person name="O'Malley M.A."/>
            <person name="Stajich J.E."/>
            <person name="Spatafora J.W."/>
            <person name="Visel A."/>
            <person name="Grigoriev I.V."/>
        </authorList>
    </citation>
    <scope>NUCLEOTIDE SEQUENCE [LARGE SCALE GENOMIC DNA]</scope>
    <source>
        <strain evidence="8 9">NRRL 3301</strain>
    </source>
</reference>
<protein>
    <recommendedName>
        <fullName evidence="10">Nucleoside transporter</fullName>
    </recommendedName>
</protein>
<dbReference type="Pfam" id="PF01733">
    <property type="entry name" value="Nucleoside_tran"/>
    <property type="match status" value="1"/>
</dbReference>
<evidence type="ECO:0000256" key="6">
    <source>
        <dbReference type="ARBA" id="ARBA00023136"/>
    </source>
</evidence>
<dbReference type="GO" id="GO:0005886">
    <property type="term" value="C:plasma membrane"/>
    <property type="evidence" value="ECO:0007669"/>
    <property type="project" value="TreeGrafter"/>
</dbReference>
<dbReference type="PANTHER" id="PTHR10332">
    <property type="entry name" value="EQUILIBRATIVE NUCLEOSIDE TRANSPORTER"/>
    <property type="match status" value="1"/>
</dbReference>
<feature type="transmembrane region" description="Helical" evidence="7">
    <location>
        <begin position="345"/>
        <end position="367"/>
    </location>
</feature>
<evidence type="ECO:0008006" key="10">
    <source>
        <dbReference type="Google" id="ProtNLM"/>
    </source>
</evidence>
<gene>
    <name evidence="8" type="ORF">DM01DRAFT_1336097</name>
</gene>
<keyword evidence="9" id="KW-1185">Reference proteome</keyword>
<feature type="transmembrane region" description="Helical" evidence="7">
    <location>
        <begin position="171"/>
        <end position="192"/>
    </location>
</feature>
<feature type="transmembrane region" description="Helical" evidence="7">
    <location>
        <begin position="274"/>
        <end position="293"/>
    </location>
</feature>
<evidence type="ECO:0000256" key="5">
    <source>
        <dbReference type="ARBA" id="ARBA00022989"/>
    </source>
</evidence>
<evidence type="ECO:0000256" key="1">
    <source>
        <dbReference type="ARBA" id="ARBA00004141"/>
    </source>
</evidence>
<keyword evidence="5 7" id="KW-1133">Transmembrane helix</keyword>
<evidence type="ECO:0000256" key="2">
    <source>
        <dbReference type="ARBA" id="ARBA00007965"/>
    </source>
</evidence>
<dbReference type="EMBL" id="MCGT01000015">
    <property type="protein sequence ID" value="ORX53550.1"/>
    <property type="molecule type" value="Genomic_DNA"/>
</dbReference>
<feature type="transmembrane region" description="Helical" evidence="7">
    <location>
        <begin position="139"/>
        <end position="159"/>
    </location>
</feature>
<feature type="transmembrane region" description="Helical" evidence="7">
    <location>
        <begin position="109"/>
        <end position="127"/>
    </location>
</feature>
<accession>A0A1X2GGX8</accession>
<feature type="transmembrane region" description="Helical" evidence="7">
    <location>
        <begin position="379"/>
        <end position="401"/>
    </location>
</feature>
<dbReference type="AlphaFoldDB" id="A0A1X2GGX8"/>
<dbReference type="GO" id="GO:0015205">
    <property type="term" value="F:nucleobase transmembrane transporter activity"/>
    <property type="evidence" value="ECO:0007669"/>
    <property type="project" value="TreeGrafter"/>
</dbReference>
<dbReference type="InterPro" id="IPR002259">
    <property type="entry name" value="Eqnu_transpt"/>
</dbReference>
<feature type="transmembrane region" description="Helical" evidence="7">
    <location>
        <begin position="76"/>
        <end position="97"/>
    </location>
</feature>
<keyword evidence="4 7" id="KW-0812">Transmembrane</keyword>
<keyword evidence="6 7" id="KW-0472">Membrane</keyword>
<evidence type="ECO:0000256" key="3">
    <source>
        <dbReference type="ARBA" id="ARBA00022448"/>
    </source>
</evidence>
<organism evidence="8 9">
    <name type="scientific">Hesseltinella vesiculosa</name>
    <dbReference type="NCBI Taxonomy" id="101127"/>
    <lineage>
        <taxon>Eukaryota</taxon>
        <taxon>Fungi</taxon>
        <taxon>Fungi incertae sedis</taxon>
        <taxon>Mucoromycota</taxon>
        <taxon>Mucoromycotina</taxon>
        <taxon>Mucoromycetes</taxon>
        <taxon>Mucorales</taxon>
        <taxon>Cunninghamellaceae</taxon>
        <taxon>Hesseltinella</taxon>
    </lineage>
</organism>
<dbReference type="OrthoDB" id="10261753at2759"/>
<dbReference type="PIRSF" id="PIRSF016379">
    <property type="entry name" value="ENT"/>
    <property type="match status" value="1"/>
</dbReference>
<evidence type="ECO:0000256" key="4">
    <source>
        <dbReference type="ARBA" id="ARBA00022692"/>
    </source>
</evidence>
<sequence>MLRYLKGKVPFLRNQGQEEETQCLLDTQQPCVDRGYLVYWIFFLYGIAMLLPWNVFITASDYFSHRFENTLYQDTFQSYFSSYFTTTNLVCFVFLIWRQSTKAPTSDAVYPIVLNTLVFAAMTLSVMTDMQGLDYFRLVLGLLVLTGATTSVYQAAVFAEASRFPPQYIQAVMSGQGVAGVAVAVSSLVSALASTKTSPQASAMMYFVSALVITVAALVGRVIVQQQPFYQYYVGRDTKQVSSSDVTLENEDDTLSSDSASIMDTWTMIRRSKVMTLTVAYVFAITLMVFPAITSLVKSTQPPPRSRWFQDDMFVAVHFVLFNLGDWIGRFLPMWPALRVLKPKPLLLMSLARTAFLPLFVGCNVVVDHRQAELWINSDLLYFVIVLVFSISNGYVGSLAMMAAPAQPYLRHASEKARIGTLMSFALVFGLAVGGALSFTVRDLV</sequence>
<dbReference type="PRINTS" id="PR01130">
    <property type="entry name" value="DERENTRNSPRT"/>
</dbReference>
<dbReference type="SUPFAM" id="SSF103473">
    <property type="entry name" value="MFS general substrate transporter"/>
    <property type="match status" value="1"/>
</dbReference>
<evidence type="ECO:0000256" key="7">
    <source>
        <dbReference type="SAM" id="Phobius"/>
    </source>
</evidence>
<feature type="transmembrane region" description="Helical" evidence="7">
    <location>
        <begin position="37"/>
        <end position="56"/>
    </location>
</feature>
<dbReference type="GO" id="GO:0034257">
    <property type="term" value="F:nicotinamide riboside transmembrane transporter activity"/>
    <property type="evidence" value="ECO:0007669"/>
    <property type="project" value="TreeGrafter"/>
</dbReference>
<dbReference type="GO" id="GO:0000329">
    <property type="term" value="C:fungal-type vacuole membrane"/>
    <property type="evidence" value="ECO:0007669"/>
    <property type="project" value="TreeGrafter"/>
</dbReference>
<comment type="caution">
    <text evidence="8">The sequence shown here is derived from an EMBL/GenBank/DDBJ whole genome shotgun (WGS) entry which is preliminary data.</text>
</comment>
<feature type="transmembrane region" description="Helical" evidence="7">
    <location>
        <begin position="204"/>
        <end position="224"/>
    </location>
</feature>
<keyword evidence="3" id="KW-0813">Transport</keyword>
<dbReference type="PANTHER" id="PTHR10332:SF88">
    <property type="entry name" value="EQUILIBRATIVE NUCLEOSIDE TRANSPORTER 1, ISOFORM A"/>
    <property type="match status" value="1"/>
</dbReference>
<feature type="transmembrane region" description="Helical" evidence="7">
    <location>
        <begin position="422"/>
        <end position="441"/>
    </location>
</feature>
<name>A0A1X2GGX8_9FUNG</name>
<comment type="subcellular location">
    <subcellularLocation>
        <location evidence="1">Membrane</location>
        <topology evidence="1">Multi-pass membrane protein</topology>
    </subcellularLocation>
</comment>
<dbReference type="InterPro" id="IPR036259">
    <property type="entry name" value="MFS_trans_sf"/>
</dbReference>